<dbReference type="Pfam" id="PF00106">
    <property type="entry name" value="adh_short"/>
    <property type="match status" value="1"/>
</dbReference>
<dbReference type="PANTHER" id="PTHR42901">
    <property type="entry name" value="ALCOHOL DEHYDROGENASE"/>
    <property type="match status" value="1"/>
</dbReference>
<comment type="similarity">
    <text evidence="1 3">Belongs to the short-chain dehydrogenases/reductases (SDR) family.</text>
</comment>
<accession>A0ABV7JJX7</accession>
<dbReference type="RefSeq" id="WP_379023039.1">
    <property type="nucleotide sequence ID" value="NZ_JBHRTA010000037.1"/>
</dbReference>
<proteinExistence type="inferred from homology"/>
<evidence type="ECO:0000256" key="3">
    <source>
        <dbReference type="RuleBase" id="RU000363"/>
    </source>
</evidence>
<dbReference type="GO" id="GO:0016491">
    <property type="term" value="F:oxidoreductase activity"/>
    <property type="evidence" value="ECO:0007669"/>
    <property type="project" value="UniProtKB-KW"/>
</dbReference>
<dbReference type="EMBL" id="JBHRTA010000037">
    <property type="protein sequence ID" value="MFC3198409.1"/>
    <property type="molecule type" value="Genomic_DNA"/>
</dbReference>
<dbReference type="InterPro" id="IPR036291">
    <property type="entry name" value="NAD(P)-bd_dom_sf"/>
</dbReference>
<evidence type="ECO:0000313" key="4">
    <source>
        <dbReference type="EMBL" id="MFC3198409.1"/>
    </source>
</evidence>
<dbReference type="Proteomes" id="UP001595526">
    <property type="component" value="Unassembled WGS sequence"/>
</dbReference>
<sequence length="239" mass="26024">MPRLTNQTAFITGATKGMGLAIAERLAQSGYQLLLSSRDSQALGALKNRLETANPGVSVHYRACDVSDGTQLAALIEWITHTAPNLDILINNVGIFRPVSILDESEEDFDMQMRINYHTPHLLSRAVGRVMRKNRNGHIFNISSIASREPVSAAGTYTVTKYAVMGLTHVLRDELKSYGVKVTEIIPGSTLTSSWEGTTIPADKFILPADIAEAIIACLSLSEGANVDEIRVKPKYGNI</sequence>
<dbReference type="PANTHER" id="PTHR42901:SF1">
    <property type="entry name" value="ALCOHOL DEHYDROGENASE"/>
    <property type="match status" value="1"/>
</dbReference>
<dbReference type="SUPFAM" id="SSF51735">
    <property type="entry name" value="NAD(P)-binding Rossmann-fold domains"/>
    <property type="match status" value="1"/>
</dbReference>
<keyword evidence="2 4" id="KW-0560">Oxidoreductase</keyword>
<dbReference type="PROSITE" id="PS00061">
    <property type="entry name" value="ADH_SHORT"/>
    <property type="match status" value="1"/>
</dbReference>
<dbReference type="Gene3D" id="3.40.50.720">
    <property type="entry name" value="NAD(P)-binding Rossmann-like Domain"/>
    <property type="match status" value="1"/>
</dbReference>
<dbReference type="CDD" id="cd05233">
    <property type="entry name" value="SDR_c"/>
    <property type="match status" value="1"/>
</dbReference>
<dbReference type="InterPro" id="IPR020904">
    <property type="entry name" value="Sc_DH/Rdtase_CS"/>
</dbReference>
<evidence type="ECO:0000256" key="2">
    <source>
        <dbReference type="ARBA" id="ARBA00023002"/>
    </source>
</evidence>
<name>A0ABV7JJX7_9SPHI</name>
<evidence type="ECO:0000313" key="5">
    <source>
        <dbReference type="Proteomes" id="UP001595526"/>
    </source>
</evidence>
<comment type="caution">
    <text evidence="4">The sequence shown here is derived from an EMBL/GenBank/DDBJ whole genome shotgun (WGS) entry which is preliminary data.</text>
</comment>
<keyword evidence="5" id="KW-1185">Reference proteome</keyword>
<dbReference type="PRINTS" id="PR00081">
    <property type="entry name" value="GDHRDH"/>
</dbReference>
<dbReference type="PRINTS" id="PR00080">
    <property type="entry name" value="SDRFAMILY"/>
</dbReference>
<reference evidence="5" key="1">
    <citation type="journal article" date="2019" name="Int. J. Syst. Evol. Microbiol.">
        <title>The Global Catalogue of Microorganisms (GCM) 10K type strain sequencing project: providing services to taxonomists for standard genome sequencing and annotation.</title>
        <authorList>
            <consortium name="The Broad Institute Genomics Platform"/>
            <consortium name="The Broad Institute Genome Sequencing Center for Infectious Disease"/>
            <person name="Wu L."/>
            <person name="Ma J."/>
        </authorList>
    </citation>
    <scope>NUCLEOTIDE SEQUENCE [LARGE SCALE GENOMIC DNA]</scope>
    <source>
        <strain evidence="5">KCTC 52416</strain>
    </source>
</reference>
<dbReference type="EC" id="1.-.-.-" evidence="4"/>
<dbReference type="InterPro" id="IPR002347">
    <property type="entry name" value="SDR_fam"/>
</dbReference>
<evidence type="ECO:0000256" key="1">
    <source>
        <dbReference type="ARBA" id="ARBA00006484"/>
    </source>
</evidence>
<protein>
    <submittedName>
        <fullName evidence="4">SDR family oxidoreductase</fullName>
        <ecNumber evidence="4">1.-.-.-</ecNumber>
    </submittedName>
</protein>
<organism evidence="4 5">
    <name type="scientific">Parapedobacter deserti</name>
    <dbReference type="NCBI Taxonomy" id="1912957"/>
    <lineage>
        <taxon>Bacteria</taxon>
        <taxon>Pseudomonadati</taxon>
        <taxon>Bacteroidota</taxon>
        <taxon>Sphingobacteriia</taxon>
        <taxon>Sphingobacteriales</taxon>
        <taxon>Sphingobacteriaceae</taxon>
        <taxon>Parapedobacter</taxon>
    </lineage>
</organism>
<gene>
    <name evidence="4" type="ORF">ACFOET_12365</name>
</gene>